<evidence type="ECO:0000313" key="2">
    <source>
        <dbReference type="Proteomes" id="UP000290092"/>
    </source>
</evidence>
<dbReference type="InterPro" id="IPR021973">
    <property type="entry name" value="SprA-related"/>
</dbReference>
<evidence type="ECO:0000313" key="1">
    <source>
        <dbReference type="EMBL" id="RXK15590.1"/>
    </source>
</evidence>
<dbReference type="AlphaFoldDB" id="A0AAX2AG15"/>
<dbReference type="KEGG" id="amyt:AMYT_1504"/>
<dbReference type="EMBL" id="NXID01000024">
    <property type="protein sequence ID" value="RXK15590.1"/>
    <property type="molecule type" value="Genomic_DNA"/>
</dbReference>
<gene>
    <name evidence="1" type="ORF">CP985_07470</name>
</gene>
<dbReference type="RefSeq" id="WP_114841933.1">
    <property type="nucleotide sequence ID" value="NZ_CP031219.1"/>
</dbReference>
<keyword evidence="2" id="KW-1185">Reference proteome</keyword>
<sequence length="162" mass="17919">MLVNDNLTVSSIYQQIAQKKAQLSNIDKEEFEKSTFENKNKVEQLGKNYDENDYQRVIDKFKNLDSQTKAHEQLHASLANTRGAISYNYQMGPDGKLYATGGNVRLDTSLPKDEGAALAKLNELQKASSSPSGLSGADAQIARTANLNKMLILSKQGESYEN</sequence>
<organism evidence="1 2">
    <name type="scientific">Malaciobacter mytili LMG 24559</name>
    <dbReference type="NCBI Taxonomy" id="1032238"/>
    <lineage>
        <taxon>Bacteria</taxon>
        <taxon>Pseudomonadati</taxon>
        <taxon>Campylobacterota</taxon>
        <taxon>Epsilonproteobacteria</taxon>
        <taxon>Campylobacterales</taxon>
        <taxon>Arcobacteraceae</taxon>
        <taxon>Malaciobacter</taxon>
    </lineage>
</organism>
<dbReference type="Pfam" id="PF12118">
    <property type="entry name" value="SprA-related"/>
    <property type="match status" value="1"/>
</dbReference>
<proteinExistence type="predicted"/>
<protein>
    <recommendedName>
        <fullName evidence="3">SprA family protein</fullName>
    </recommendedName>
</protein>
<name>A0AAX2AG15_9BACT</name>
<accession>A0AAX2AG15</accession>
<dbReference type="Proteomes" id="UP000290092">
    <property type="component" value="Unassembled WGS sequence"/>
</dbReference>
<comment type="caution">
    <text evidence="1">The sequence shown here is derived from an EMBL/GenBank/DDBJ whole genome shotgun (WGS) entry which is preliminary data.</text>
</comment>
<evidence type="ECO:0008006" key="3">
    <source>
        <dbReference type="Google" id="ProtNLM"/>
    </source>
</evidence>
<reference evidence="1 2" key="1">
    <citation type="submission" date="2017-09" db="EMBL/GenBank/DDBJ databases">
        <title>Genomics of the genus Arcobacter.</title>
        <authorList>
            <person name="Perez-Cataluna A."/>
            <person name="Figueras M.J."/>
            <person name="Salas-Masso N."/>
        </authorList>
    </citation>
    <scope>NUCLEOTIDE SEQUENCE [LARGE SCALE GENOMIC DNA]</scope>
    <source>
        <strain evidence="1 2">CECT 7386</strain>
    </source>
</reference>